<evidence type="ECO:0000313" key="4">
    <source>
        <dbReference type="EMBL" id="KFB69668.1"/>
    </source>
</evidence>
<name>A0A084Y4M4_9PROT</name>
<evidence type="ECO:0000256" key="1">
    <source>
        <dbReference type="SAM" id="MobiDB-lite"/>
    </source>
</evidence>
<dbReference type="NCBIfam" id="NF033551">
    <property type="entry name" value="transpos_IS1182"/>
    <property type="match status" value="1"/>
</dbReference>
<dbReference type="STRING" id="1457154.CAPSK01_000613"/>
<evidence type="ECO:0000259" key="2">
    <source>
        <dbReference type="Pfam" id="PF05598"/>
    </source>
</evidence>
<dbReference type="PANTHER" id="PTHR33408:SF4">
    <property type="entry name" value="TRANSPOSASE DDE DOMAIN-CONTAINING PROTEIN"/>
    <property type="match status" value="1"/>
</dbReference>
<feature type="region of interest" description="Disordered" evidence="1">
    <location>
        <begin position="1"/>
        <end position="23"/>
    </location>
</feature>
<evidence type="ECO:0008006" key="6">
    <source>
        <dbReference type="Google" id="ProtNLM"/>
    </source>
</evidence>
<feature type="domain" description="Transposase DDE" evidence="3">
    <location>
        <begin position="372"/>
        <end position="437"/>
    </location>
</feature>
<organism evidence="4 5">
    <name type="scientific">Candidatus Accumulibacter vicinus</name>
    <dbReference type="NCBI Taxonomy" id="2954382"/>
    <lineage>
        <taxon>Bacteria</taxon>
        <taxon>Pseudomonadati</taxon>
        <taxon>Pseudomonadota</taxon>
        <taxon>Betaproteobacteria</taxon>
        <taxon>Candidatus Accumulibacter</taxon>
    </lineage>
</organism>
<evidence type="ECO:0000313" key="5">
    <source>
        <dbReference type="Proteomes" id="UP000019812"/>
    </source>
</evidence>
<protein>
    <recommendedName>
        <fullName evidence="6">Mobile element protein</fullName>
    </recommendedName>
</protein>
<gene>
    <name evidence="4" type="ORF">CAPSK01_000613</name>
</gene>
<dbReference type="PANTHER" id="PTHR33408">
    <property type="entry name" value="TRANSPOSASE"/>
    <property type="match status" value="1"/>
</dbReference>
<proteinExistence type="predicted"/>
<dbReference type="InterPro" id="IPR025668">
    <property type="entry name" value="Tnp_DDE_dom"/>
</dbReference>
<evidence type="ECO:0000259" key="3">
    <source>
        <dbReference type="Pfam" id="PF13751"/>
    </source>
</evidence>
<feature type="domain" description="Transposase InsH N-terminal" evidence="2">
    <location>
        <begin position="49"/>
        <end position="143"/>
    </location>
</feature>
<dbReference type="InterPro" id="IPR047629">
    <property type="entry name" value="IS1182_transpos"/>
</dbReference>
<dbReference type="InterPro" id="IPR008490">
    <property type="entry name" value="Transposase_InsH_N"/>
</dbReference>
<dbReference type="Pfam" id="PF05598">
    <property type="entry name" value="DUF772"/>
    <property type="match status" value="1"/>
</dbReference>
<comment type="caution">
    <text evidence="4">The sequence shown here is derived from an EMBL/GenBank/DDBJ whole genome shotgun (WGS) entry which is preliminary data.</text>
</comment>
<dbReference type="Pfam" id="PF13751">
    <property type="entry name" value="DDE_Tnp_1_6"/>
    <property type="match status" value="1"/>
</dbReference>
<dbReference type="Proteomes" id="UP000019812">
    <property type="component" value="Unassembled WGS sequence"/>
</dbReference>
<sequence>MTTTIPLFPGEATLPANPSDEGPARAVLPKASARVLMPNRNQLELRASDLESLVPPGHRARIVWGYVERQDLSGLYAGIKAVEGGVGRAAIAPEILFALWLYATVEGVGSARTITRLTQAHDAYRWICGGVQVNYHTVADFRSHHGDALDELLTDNVASLMAAGVVKFKTAAQDGMRVRASAGAASFRREERLKACLEAARDQVATLKAQQADDPAGESARKQAAQLRAVSEREARIEAALARQPELAAIKKKQGKKPEEARSSTTDADATIMKMGDGGFRPAYNLQFATDAESQGVFGVEVVTAGTDQGQLSPMVEQVSERCGQTPENWLVDGGYPGHGQIDAVAKSTTVYAPVPKAKDPKTDVHQPKAKDSPAVAQWRERMKSDEAKALYKERAATAECVNALARNRGLNRLLVRGLKRVKGVALLFALAHNLMRAATLAPELVGLGTGTSAVPQMAG</sequence>
<dbReference type="RefSeq" id="WP_076612167.1">
    <property type="nucleotide sequence ID" value="NZ_JDSS02000010.1"/>
</dbReference>
<dbReference type="AlphaFoldDB" id="A0A084Y4M4"/>
<accession>A0A084Y4M4</accession>
<reference evidence="4 5" key="1">
    <citation type="submission" date="2014-07" db="EMBL/GenBank/DDBJ databases">
        <title>Expanding our view of genomic diversity in Candidatus Accumulibacter clades.</title>
        <authorList>
            <person name="Skennerton C.T."/>
            <person name="Barr J.J."/>
            <person name="Slater F.R."/>
            <person name="Bond P.L."/>
            <person name="Tyson G.W."/>
        </authorList>
    </citation>
    <scope>NUCLEOTIDE SEQUENCE [LARGE SCALE GENOMIC DNA]</scope>
    <source>
        <strain evidence="5">SK-01</strain>
    </source>
</reference>
<dbReference type="EMBL" id="JDSS02000010">
    <property type="protein sequence ID" value="KFB69668.1"/>
    <property type="molecule type" value="Genomic_DNA"/>
</dbReference>